<keyword evidence="2" id="KW-0810">Translation regulation</keyword>
<dbReference type="SUPFAM" id="SSF81301">
    <property type="entry name" value="Nucleotidyltransferase"/>
    <property type="match status" value="1"/>
</dbReference>
<dbReference type="Gene3D" id="3.30.460.10">
    <property type="entry name" value="Beta Polymerase, domain 2"/>
    <property type="match status" value="1"/>
</dbReference>
<evidence type="ECO:0000256" key="1">
    <source>
        <dbReference type="ARBA" id="ARBA00010574"/>
    </source>
</evidence>
<dbReference type="PANTHER" id="PTHR21043:SF0">
    <property type="entry name" value="MITOCHONDRIAL ASSEMBLY OF RIBOSOMAL LARGE SUBUNIT PROTEIN 1"/>
    <property type="match status" value="1"/>
</dbReference>
<protein>
    <recommendedName>
        <fullName evidence="2">Ribosomal silencing factor RsfS</fullName>
    </recommendedName>
</protein>
<dbReference type="AlphaFoldDB" id="A0A1I1G677"/>
<dbReference type="GO" id="GO:0042256">
    <property type="term" value="P:cytosolic ribosome assembly"/>
    <property type="evidence" value="ECO:0007669"/>
    <property type="project" value="UniProtKB-UniRule"/>
</dbReference>
<keyword evidence="2" id="KW-0963">Cytoplasm</keyword>
<dbReference type="GO" id="GO:0005737">
    <property type="term" value="C:cytoplasm"/>
    <property type="evidence" value="ECO:0007669"/>
    <property type="project" value="UniProtKB-SubCell"/>
</dbReference>
<dbReference type="GO" id="GO:0043023">
    <property type="term" value="F:ribosomal large subunit binding"/>
    <property type="evidence" value="ECO:0007669"/>
    <property type="project" value="TreeGrafter"/>
</dbReference>
<comment type="subunit">
    <text evidence="2">Interacts with ribosomal protein uL14 (rplN).</text>
</comment>
<accession>A0A1I1G677</accession>
<dbReference type="EMBL" id="FOLE01000002">
    <property type="protein sequence ID" value="SFC04710.1"/>
    <property type="molecule type" value="Genomic_DNA"/>
</dbReference>
<evidence type="ECO:0000313" key="4">
    <source>
        <dbReference type="Proteomes" id="UP000199514"/>
    </source>
</evidence>
<keyword evidence="4" id="KW-1185">Reference proteome</keyword>
<dbReference type="GO" id="GO:0090071">
    <property type="term" value="P:negative regulation of ribosome biogenesis"/>
    <property type="evidence" value="ECO:0007669"/>
    <property type="project" value="UniProtKB-UniRule"/>
</dbReference>
<evidence type="ECO:0000256" key="2">
    <source>
        <dbReference type="HAMAP-Rule" id="MF_01477"/>
    </source>
</evidence>
<reference evidence="3 4" key="1">
    <citation type="submission" date="2016-10" db="EMBL/GenBank/DDBJ databases">
        <authorList>
            <person name="de Groot N.N."/>
        </authorList>
    </citation>
    <scope>NUCLEOTIDE SEQUENCE [LARGE SCALE GENOMIC DNA]</scope>
    <source>
        <strain evidence="3 4">DSM 6793</strain>
    </source>
</reference>
<keyword evidence="2" id="KW-0678">Repressor</keyword>
<dbReference type="STRING" id="927664.SAMN05421780_102386"/>
<sequence>MLEKKAQEIAVLDLRHVKNAIADYFVICSGGSDTQVDAIADSVEDEVYKAAKQDVWHKEGKENKEWILLDYSDVVAHVFKKDRRKFYALEELWGDAKITYLASE</sequence>
<name>A0A1I1G677_9BACT</name>
<dbReference type="InterPro" id="IPR004394">
    <property type="entry name" value="Iojap/RsfS/C7orf30"/>
</dbReference>
<evidence type="ECO:0000313" key="3">
    <source>
        <dbReference type="EMBL" id="SFC04710.1"/>
    </source>
</evidence>
<dbReference type="GO" id="GO:0017148">
    <property type="term" value="P:negative regulation of translation"/>
    <property type="evidence" value="ECO:0007669"/>
    <property type="project" value="UniProtKB-UniRule"/>
</dbReference>
<comment type="subcellular location">
    <subcellularLocation>
        <location evidence="2">Cytoplasm</location>
    </subcellularLocation>
</comment>
<dbReference type="InterPro" id="IPR043519">
    <property type="entry name" value="NT_sf"/>
</dbReference>
<dbReference type="Pfam" id="PF02410">
    <property type="entry name" value="RsfS"/>
    <property type="match status" value="1"/>
</dbReference>
<gene>
    <name evidence="2" type="primary">rsfS</name>
    <name evidence="3" type="ORF">SAMN05421780_102386</name>
</gene>
<dbReference type="Proteomes" id="UP000199514">
    <property type="component" value="Unassembled WGS sequence"/>
</dbReference>
<proteinExistence type="inferred from homology"/>
<organism evidence="3 4">
    <name type="scientific">Flexibacter flexilis DSM 6793</name>
    <dbReference type="NCBI Taxonomy" id="927664"/>
    <lineage>
        <taxon>Bacteria</taxon>
        <taxon>Pseudomonadati</taxon>
        <taxon>Bacteroidota</taxon>
        <taxon>Cytophagia</taxon>
        <taxon>Cytophagales</taxon>
        <taxon>Flexibacteraceae</taxon>
        <taxon>Flexibacter</taxon>
    </lineage>
</organism>
<dbReference type="NCBIfam" id="TIGR00090">
    <property type="entry name" value="rsfS_iojap_ybeB"/>
    <property type="match status" value="1"/>
</dbReference>
<dbReference type="PANTHER" id="PTHR21043">
    <property type="entry name" value="IOJAP SUPERFAMILY ORTHOLOG"/>
    <property type="match status" value="1"/>
</dbReference>
<dbReference type="HAMAP" id="MF_01477">
    <property type="entry name" value="Iojap_RsfS"/>
    <property type="match status" value="1"/>
</dbReference>
<comment type="function">
    <text evidence="2">Functions as a ribosomal silencing factor. Interacts with ribosomal protein uL14 (rplN), blocking formation of intersubunit bridge B8. Prevents association of the 30S and 50S ribosomal subunits and the formation of functional ribosomes, thus repressing translation.</text>
</comment>
<comment type="similarity">
    <text evidence="1 2">Belongs to the Iojap/RsfS family.</text>
</comment>